<feature type="domain" description="DUF1266" evidence="2">
    <location>
        <begin position="90"/>
        <end position="267"/>
    </location>
</feature>
<sequence>MQMFDNLPWYGYIIFIIAVAAYAYRYFSKFKEGYDEADLKTVKFKTSEAGNLTADQQFAVALYAPLTEWYGADTNTLTFLNAKAANRYLQRWRIDTREGYWDLTEYFMKQGRRWYFDFIYKLVKNEPEENWNDLMKGYFGENERAERYLKNLKSDTILNTLKQKGLITFDSEMDVGIIGYDAATLVGQARQAYTTGIITEDEAFKVLQFAKDLATTHFSSWEDFGKSFIIGFAIDQSHRDAAFREEVYHLYKQVVAHPNSPWNTLIWP</sequence>
<dbReference type="Proteomes" id="UP000219559">
    <property type="component" value="Unassembled WGS sequence"/>
</dbReference>
<organism evidence="3 4">
    <name type="scientific">Sediminicola luteus</name>
    <dbReference type="NCBI Taxonomy" id="319238"/>
    <lineage>
        <taxon>Bacteria</taxon>
        <taxon>Pseudomonadati</taxon>
        <taxon>Bacteroidota</taxon>
        <taxon>Flavobacteriia</taxon>
        <taxon>Flavobacteriales</taxon>
        <taxon>Flavobacteriaceae</taxon>
        <taxon>Sediminicola</taxon>
    </lineage>
</organism>
<evidence type="ECO:0000313" key="4">
    <source>
        <dbReference type="Proteomes" id="UP000219559"/>
    </source>
</evidence>
<accession>A0A2A4GDL4</accession>
<keyword evidence="4" id="KW-1185">Reference proteome</keyword>
<protein>
    <recommendedName>
        <fullName evidence="2">DUF1266 domain-containing protein</fullName>
    </recommendedName>
</protein>
<keyword evidence="1" id="KW-0812">Transmembrane</keyword>
<dbReference type="InterPro" id="IPR009677">
    <property type="entry name" value="DUF1266"/>
</dbReference>
<dbReference type="OrthoDB" id="787383at2"/>
<dbReference type="AlphaFoldDB" id="A0A2A4GDL4"/>
<evidence type="ECO:0000259" key="2">
    <source>
        <dbReference type="Pfam" id="PF06889"/>
    </source>
</evidence>
<reference evidence="3 4" key="1">
    <citation type="submission" date="2017-04" db="EMBL/GenBank/DDBJ databases">
        <title>A new member of the family Flavobacteriaceae isolated from ascidians.</title>
        <authorList>
            <person name="Chen L."/>
        </authorList>
    </citation>
    <scope>NUCLEOTIDE SEQUENCE [LARGE SCALE GENOMIC DNA]</scope>
    <source>
        <strain evidence="3 4">HQA918</strain>
    </source>
</reference>
<gene>
    <name evidence="3" type="ORF">B7P33_01800</name>
</gene>
<dbReference type="RefSeq" id="WP_097441584.1">
    <property type="nucleotide sequence ID" value="NZ_NBWU01000001.1"/>
</dbReference>
<feature type="transmembrane region" description="Helical" evidence="1">
    <location>
        <begin position="6"/>
        <end position="24"/>
    </location>
</feature>
<comment type="caution">
    <text evidence="3">The sequence shown here is derived from an EMBL/GenBank/DDBJ whole genome shotgun (WGS) entry which is preliminary data.</text>
</comment>
<keyword evidence="1" id="KW-1133">Transmembrane helix</keyword>
<dbReference type="EMBL" id="NBWU01000001">
    <property type="protein sequence ID" value="PCE66060.1"/>
    <property type="molecule type" value="Genomic_DNA"/>
</dbReference>
<evidence type="ECO:0000313" key="3">
    <source>
        <dbReference type="EMBL" id="PCE66060.1"/>
    </source>
</evidence>
<name>A0A2A4GDL4_9FLAO</name>
<dbReference type="Pfam" id="PF06889">
    <property type="entry name" value="DUF1266"/>
    <property type="match status" value="1"/>
</dbReference>
<evidence type="ECO:0000256" key="1">
    <source>
        <dbReference type="SAM" id="Phobius"/>
    </source>
</evidence>
<proteinExistence type="predicted"/>
<keyword evidence="1" id="KW-0472">Membrane</keyword>